<keyword evidence="2" id="KW-1185">Reference proteome</keyword>
<reference evidence="1 2" key="1">
    <citation type="submission" date="2018-06" db="EMBL/GenBank/DDBJ databases">
        <title>Fusarium incarnatum-equiseti species complex species 28.</title>
        <authorList>
            <person name="Gardiner D.M."/>
        </authorList>
    </citation>
    <scope>NUCLEOTIDE SEQUENCE [LARGE SCALE GENOMIC DNA]</scope>
    <source>
        <strain evidence="1 2">FIESC_28</strain>
    </source>
</reference>
<sequence length="229" mass="25821">MVQKRPLVLEPHVWRQHINPPTEATFTGLLDLTIDIPSIMASAHELLQTDAESVELTYYINLLLQKCNDLDGWRIQYQERTWAESKIPVYWSVPARASNPVDSGDTEKLFPFALIFSSMGAASAWIFGSSIMLDILDTILLGAPNRSSTNQADSEKIARLLCQSIEFCYRSENGTFGPQITCYSQATLLKYFARRGLERELEWCRNIPNMKCPGASFAIDLMQFKASSA</sequence>
<comment type="caution">
    <text evidence="1">The sequence shown here is derived from an EMBL/GenBank/DDBJ whole genome shotgun (WGS) entry which is preliminary data.</text>
</comment>
<evidence type="ECO:0000313" key="1">
    <source>
        <dbReference type="EMBL" id="RBR20137.1"/>
    </source>
</evidence>
<dbReference type="RefSeq" id="XP_031016446.1">
    <property type="nucleotide sequence ID" value="XM_031159563.1"/>
</dbReference>
<dbReference type="GeneID" id="41994859"/>
<dbReference type="OrthoDB" id="5126878at2759"/>
<gene>
    <name evidence="1" type="ORF">FIESC28_05416</name>
</gene>
<organism evidence="1 2">
    <name type="scientific">Fusarium coffeatum</name>
    <dbReference type="NCBI Taxonomy" id="231269"/>
    <lineage>
        <taxon>Eukaryota</taxon>
        <taxon>Fungi</taxon>
        <taxon>Dikarya</taxon>
        <taxon>Ascomycota</taxon>
        <taxon>Pezizomycotina</taxon>
        <taxon>Sordariomycetes</taxon>
        <taxon>Hypocreomycetidae</taxon>
        <taxon>Hypocreales</taxon>
        <taxon>Nectriaceae</taxon>
        <taxon>Fusarium</taxon>
        <taxon>Fusarium incarnatum-equiseti species complex</taxon>
    </lineage>
</organism>
<proteinExistence type="predicted"/>
<evidence type="ECO:0000313" key="2">
    <source>
        <dbReference type="Proteomes" id="UP000253153"/>
    </source>
</evidence>
<protein>
    <recommendedName>
        <fullName evidence="3">Transcription factor domain-containing protein</fullName>
    </recommendedName>
</protein>
<dbReference type="Proteomes" id="UP000253153">
    <property type="component" value="Unassembled WGS sequence"/>
</dbReference>
<dbReference type="EMBL" id="QKXC01000108">
    <property type="protein sequence ID" value="RBR20137.1"/>
    <property type="molecule type" value="Genomic_DNA"/>
</dbReference>
<dbReference type="AlphaFoldDB" id="A0A366RSS6"/>
<name>A0A366RSS6_9HYPO</name>
<accession>A0A366RSS6</accession>
<evidence type="ECO:0008006" key="3">
    <source>
        <dbReference type="Google" id="ProtNLM"/>
    </source>
</evidence>